<proteinExistence type="predicted"/>
<sequence length="130" mass="14625">MPVSVPLGRDCGQRYEQDVLETRTGARDVRANDKYGMELSWKGGRGTGEIFKAQLARSEAVMSLESLFLPRRNYRCTVNHPQICPICILALYVKSWTSHQTRPATKKNCWIDSASPECIPTALDDARVHS</sequence>
<keyword evidence="2" id="KW-1185">Reference proteome</keyword>
<dbReference type="AlphaFoldDB" id="A0A9P4JU08"/>
<protein>
    <submittedName>
        <fullName evidence="1">Uncharacterized protein</fullName>
    </submittedName>
</protein>
<evidence type="ECO:0000313" key="1">
    <source>
        <dbReference type="EMBL" id="KAF2205165.1"/>
    </source>
</evidence>
<dbReference type="EMBL" id="ML993861">
    <property type="protein sequence ID" value="KAF2205165.1"/>
    <property type="molecule type" value="Genomic_DNA"/>
</dbReference>
<organism evidence="1 2">
    <name type="scientific">Delitschia confertaspora ATCC 74209</name>
    <dbReference type="NCBI Taxonomy" id="1513339"/>
    <lineage>
        <taxon>Eukaryota</taxon>
        <taxon>Fungi</taxon>
        <taxon>Dikarya</taxon>
        <taxon>Ascomycota</taxon>
        <taxon>Pezizomycotina</taxon>
        <taxon>Dothideomycetes</taxon>
        <taxon>Pleosporomycetidae</taxon>
        <taxon>Pleosporales</taxon>
        <taxon>Delitschiaceae</taxon>
        <taxon>Delitschia</taxon>
    </lineage>
</organism>
<comment type="caution">
    <text evidence="1">The sequence shown here is derived from an EMBL/GenBank/DDBJ whole genome shotgun (WGS) entry which is preliminary data.</text>
</comment>
<name>A0A9P4JU08_9PLEO</name>
<gene>
    <name evidence="1" type="ORF">GQ43DRAFT_59279</name>
</gene>
<reference evidence="1" key="1">
    <citation type="journal article" date="2020" name="Stud. Mycol.">
        <title>101 Dothideomycetes genomes: a test case for predicting lifestyles and emergence of pathogens.</title>
        <authorList>
            <person name="Haridas S."/>
            <person name="Albert R."/>
            <person name="Binder M."/>
            <person name="Bloem J."/>
            <person name="Labutti K."/>
            <person name="Salamov A."/>
            <person name="Andreopoulos B."/>
            <person name="Baker S."/>
            <person name="Barry K."/>
            <person name="Bills G."/>
            <person name="Bluhm B."/>
            <person name="Cannon C."/>
            <person name="Castanera R."/>
            <person name="Culley D."/>
            <person name="Daum C."/>
            <person name="Ezra D."/>
            <person name="Gonzalez J."/>
            <person name="Henrissat B."/>
            <person name="Kuo A."/>
            <person name="Liang C."/>
            <person name="Lipzen A."/>
            <person name="Lutzoni F."/>
            <person name="Magnuson J."/>
            <person name="Mondo S."/>
            <person name="Nolan M."/>
            <person name="Ohm R."/>
            <person name="Pangilinan J."/>
            <person name="Park H.-J."/>
            <person name="Ramirez L."/>
            <person name="Alfaro M."/>
            <person name="Sun H."/>
            <person name="Tritt A."/>
            <person name="Yoshinaga Y."/>
            <person name="Zwiers L.-H."/>
            <person name="Turgeon B."/>
            <person name="Goodwin S."/>
            <person name="Spatafora J."/>
            <person name="Crous P."/>
            <person name="Grigoriev I."/>
        </authorList>
    </citation>
    <scope>NUCLEOTIDE SEQUENCE</scope>
    <source>
        <strain evidence="1">ATCC 74209</strain>
    </source>
</reference>
<accession>A0A9P4JU08</accession>
<dbReference type="Proteomes" id="UP000799536">
    <property type="component" value="Unassembled WGS sequence"/>
</dbReference>
<evidence type="ECO:0000313" key="2">
    <source>
        <dbReference type="Proteomes" id="UP000799536"/>
    </source>
</evidence>